<dbReference type="SUPFAM" id="SSF51735">
    <property type="entry name" value="NAD(P)-binding Rossmann-fold domains"/>
    <property type="match status" value="1"/>
</dbReference>
<dbReference type="InterPro" id="IPR051911">
    <property type="entry name" value="SDR_oxidoreductase"/>
</dbReference>
<comment type="similarity">
    <text evidence="1">Belongs to the short-chain dehydrogenases/reductases (SDR) family.</text>
</comment>
<dbReference type="AlphaFoldDB" id="A0A382PB41"/>
<protein>
    <recommendedName>
        <fullName evidence="4">Oxidoreductase</fullName>
    </recommendedName>
</protein>
<feature type="non-terminal residue" evidence="3">
    <location>
        <position position="1"/>
    </location>
</feature>
<dbReference type="InterPro" id="IPR020904">
    <property type="entry name" value="Sc_DH/Rdtase_CS"/>
</dbReference>
<evidence type="ECO:0008006" key="4">
    <source>
        <dbReference type="Google" id="ProtNLM"/>
    </source>
</evidence>
<dbReference type="CDD" id="cd05233">
    <property type="entry name" value="SDR_c"/>
    <property type="match status" value="1"/>
</dbReference>
<evidence type="ECO:0000256" key="1">
    <source>
        <dbReference type="ARBA" id="ARBA00006484"/>
    </source>
</evidence>
<accession>A0A382PB41</accession>
<dbReference type="PRINTS" id="PR00081">
    <property type="entry name" value="GDHRDH"/>
</dbReference>
<dbReference type="GO" id="GO:0016491">
    <property type="term" value="F:oxidoreductase activity"/>
    <property type="evidence" value="ECO:0007669"/>
    <property type="project" value="UniProtKB-KW"/>
</dbReference>
<dbReference type="PROSITE" id="PS00061">
    <property type="entry name" value="ADH_SHORT"/>
    <property type="match status" value="1"/>
</dbReference>
<dbReference type="InterPro" id="IPR002347">
    <property type="entry name" value="SDR_fam"/>
</dbReference>
<evidence type="ECO:0000313" key="3">
    <source>
        <dbReference type="EMBL" id="SVC69162.1"/>
    </source>
</evidence>
<gene>
    <name evidence="3" type="ORF">METZ01_LOCUS322016</name>
</gene>
<name>A0A382PB41_9ZZZZ</name>
<keyword evidence="2" id="KW-0560">Oxidoreductase</keyword>
<sequence length="186" mass="20237">ECIAGDVTEPNFANELLEAAITKFGRCDIVVNNAGVMWAGAAHEIDIEHVVSMVRVNIEAAFRVAHVFVRYFHKQNSGHIVNTSSVLGTKVRPNAGAYSATKYAVEALSETMRMELAKTNVKVSCVEPGLVITDLHDHFDVHPKDATGLDEPLVPADIARIVLEVVTQPEHVLIPKVMVLPKHGAI</sequence>
<dbReference type="Gene3D" id="3.40.50.720">
    <property type="entry name" value="NAD(P)-binding Rossmann-like Domain"/>
    <property type="match status" value="1"/>
</dbReference>
<dbReference type="EMBL" id="UINC01105318">
    <property type="protein sequence ID" value="SVC69162.1"/>
    <property type="molecule type" value="Genomic_DNA"/>
</dbReference>
<dbReference type="Pfam" id="PF00106">
    <property type="entry name" value="adh_short"/>
    <property type="match status" value="1"/>
</dbReference>
<dbReference type="PANTHER" id="PTHR43976">
    <property type="entry name" value="SHORT CHAIN DEHYDROGENASE"/>
    <property type="match status" value="1"/>
</dbReference>
<organism evidence="3">
    <name type="scientific">marine metagenome</name>
    <dbReference type="NCBI Taxonomy" id="408172"/>
    <lineage>
        <taxon>unclassified sequences</taxon>
        <taxon>metagenomes</taxon>
        <taxon>ecological metagenomes</taxon>
    </lineage>
</organism>
<dbReference type="PANTHER" id="PTHR43976:SF16">
    <property type="entry name" value="SHORT-CHAIN DEHYDROGENASE_REDUCTASE FAMILY PROTEIN"/>
    <property type="match status" value="1"/>
</dbReference>
<dbReference type="InterPro" id="IPR036291">
    <property type="entry name" value="NAD(P)-bd_dom_sf"/>
</dbReference>
<reference evidence="3" key="1">
    <citation type="submission" date="2018-05" db="EMBL/GenBank/DDBJ databases">
        <authorList>
            <person name="Lanie J.A."/>
            <person name="Ng W.-L."/>
            <person name="Kazmierczak K.M."/>
            <person name="Andrzejewski T.M."/>
            <person name="Davidsen T.M."/>
            <person name="Wayne K.J."/>
            <person name="Tettelin H."/>
            <person name="Glass J.I."/>
            <person name="Rusch D."/>
            <person name="Podicherti R."/>
            <person name="Tsui H.-C.T."/>
            <person name="Winkler M.E."/>
        </authorList>
    </citation>
    <scope>NUCLEOTIDE SEQUENCE</scope>
</reference>
<evidence type="ECO:0000256" key="2">
    <source>
        <dbReference type="ARBA" id="ARBA00023002"/>
    </source>
</evidence>
<dbReference type="PRINTS" id="PR00080">
    <property type="entry name" value="SDRFAMILY"/>
</dbReference>
<proteinExistence type="inferred from homology"/>